<evidence type="ECO:0000313" key="6">
    <source>
        <dbReference type="Proteomes" id="UP000034107"/>
    </source>
</evidence>
<keyword evidence="3" id="KW-0949">S-adenosyl-L-methionine</keyword>
<sequence>MAGHRPLEASILVRVQVPQLGSGTAPVRMQEQLNFFKIALLDRRIGAMTRSSKYVVKAVVRNLDNQPLRRIIEYGPGDGVMTKAMLNKMPRDGELIVIETNPKFLKVLREIKDPRLKVIKGTAQEVSKELKRHNHAVVDLVISSIPFSILEPAVREDIVSNTFDMLKNSGKFIVFHQYSPLMLGLLNKYFETKAVNIQFELRNILPCFIMSAQK</sequence>
<dbReference type="Gene3D" id="3.40.50.150">
    <property type="entry name" value="Vaccinia Virus protein VP39"/>
    <property type="match status" value="1"/>
</dbReference>
<reference evidence="5 6" key="1">
    <citation type="journal article" date="2015" name="Nature">
        <title>rRNA introns, odd ribosomes, and small enigmatic genomes across a large radiation of phyla.</title>
        <authorList>
            <person name="Brown C.T."/>
            <person name="Hug L.A."/>
            <person name="Thomas B.C."/>
            <person name="Sharon I."/>
            <person name="Castelle C.J."/>
            <person name="Singh A."/>
            <person name="Wilkins M.J."/>
            <person name="Williams K.H."/>
            <person name="Banfield J.F."/>
        </authorList>
    </citation>
    <scope>NUCLEOTIDE SEQUENCE [LARGE SCALE GENOMIC DNA]</scope>
</reference>
<evidence type="ECO:0000256" key="3">
    <source>
        <dbReference type="ARBA" id="ARBA00022691"/>
    </source>
</evidence>
<evidence type="ECO:0000256" key="2">
    <source>
        <dbReference type="ARBA" id="ARBA00022679"/>
    </source>
</evidence>
<protein>
    <recommendedName>
        <fullName evidence="7">Ribosomal RNA adenine methylase transferase N-terminal domain-containing protein</fullName>
    </recommendedName>
</protein>
<dbReference type="GO" id="GO:0003723">
    <property type="term" value="F:RNA binding"/>
    <property type="evidence" value="ECO:0007669"/>
    <property type="project" value="UniProtKB-KW"/>
</dbReference>
<keyword evidence="4" id="KW-0694">RNA-binding</keyword>
<evidence type="ECO:0000256" key="1">
    <source>
        <dbReference type="ARBA" id="ARBA00022603"/>
    </source>
</evidence>
<evidence type="ECO:0000256" key="4">
    <source>
        <dbReference type="ARBA" id="ARBA00022884"/>
    </source>
</evidence>
<dbReference type="InterPro" id="IPR029063">
    <property type="entry name" value="SAM-dependent_MTases_sf"/>
</dbReference>
<evidence type="ECO:0008006" key="7">
    <source>
        <dbReference type="Google" id="ProtNLM"/>
    </source>
</evidence>
<organism evidence="5 6">
    <name type="scientific">Candidatus Nomurabacteria bacterium GW2011_GWA1_46_11</name>
    <dbReference type="NCBI Taxonomy" id="1618732"/>
    <lineage>
        <taxon>Bacteria</taxon>
        <taxon>Candidatus Nomuraibacteriota</taxon>
    </lineage>
</organism>
<dbReference type="SUPFAM" id="SSF53335">
    <property type="entry name" value="S-adenosyl-L-methionine-dependent methyltransferases"/>
    <property type="match status" value="1"/>
</dbReference>
<keyword evidence="2" id="KW-0808">Transferase</keyword>
<comment type="caution">
    <text evidence="5">The sequence shown here is derived from an EMBL/GenBank/DDBJ whole genome shotgun (WGS) entry which is preliminary data.</text>
</comment>
<dbReference type="GO" id="GO:0008168">
    <property type="term" value="F:methyltransferase activity"/>
    <property type="evidence" value="ECO:0007669"/>
    <property type="project" value="UniProtKB-KW"/>
</dbReference>
<accession>A0A0G1NKU0</accession>
<keyword evidence="1" id="KW-0489">Methyltransferase</keyword>
<proteinExistence type="predicted"/>
<dbReference type="AlphaFoldDB" id="A0A0G1NKU0"/>
<gene>
    <name evidence="5" type="ORF">UX31_C0020G0005</name>
</gene>
<evidence type="ECO:0000313" key="5">
    <source>
        <dbReference type="EMBL" id="KKU21199.1"/>
    </source>
</evidence>
<dbReference type="InterPro" id="IPR001737">
    <property type="entry name" value="KsgA/Erm"/>
</dbReference>
<dbReference type="Pfam" id="PF00398">
    <property type="entry name" value="RrnaAD"/>
    <property type="match status" value="1"/>
</dbReference>
<dbReference type="GO" id="GO:0032259">
    <property type="term" value="P:methylation"/>
    <property type="evidence" value="ECO:0007669"/>
    <property type="project" value="UniProtKB-KW"/>
</dbReference>
<name>A0A0G1NKU0_9BACT</name>
<dbReference type="EMBL" id="LCLS01000020">
    <property type="protein sequence ID" value="KKU21199.1"/>
    <property type="molecule type" value="Genomic_DNA"/>
</dbReference>
<dbReference type="Proteomes" id="UP000034107">
    <property type="component" value="Unassembled WGS sequence"/>
</dbReference>